<accession>A0A699JGE8</accession>
<name>A0A699JGE8_TANCI</name>
<organism evidence="2">
    <name type="scientific">Tanacetum cinerariifolium</name>
    <name type="common">Dalmatian daisy</name>
    <name type="synonym">Chrysanthemum cinerariifolium</name>
    <dbReference type="NCBI Taxonomy" id="118510"/>
    <lineage>
        <taxon>Eukaryota</taxon>
        <taxon>Viridiplantae</taxon>
        <taxon>Streptophyta</taxon>
        <taxon>Embryophyta</taxon>
        <taxon>Tracheophyta</taxon>
        <taxon>Spermatophyta</taxon>
        <taxon>Magnoliopsida</taxon>
        <taxon>eudicotyledons</taxon>
        <taxon>Gunneridae</taxon>
        <taxon>Pentapetalae</taxon>
        <taxon>asterids</taxon>
        <taxon>campanulids</taxon>
        <taxon>Asterales</taxon>
        <taxon>Asteraceae</taxon>
        <taxon>Asteroideae</taxon>
        <taxon>Anthemideae</taxon>
        <taxon>Anthemidinae</taxon>
        <taxon>Tanacetum</taxon>
    </lineage>
</organism>
<feature type="compositionally biased region" description="Basic and acidic residues" evidence="1">
    <location>
        <begin position="280"/>
        <end position="303"/>
    </location>
</feature>
<feature type="non-terminal residue" evidence="2">
    <location>
        <position position="313"/>
    </location>
</feature>
<evidence type="ECO:0000256" key="1">
    <source>
        <dbReference type="SAM" id="MobiDB-lite"/>
    </source>
</evidence>
<evidence type="ECO:0000313" key="2">
    <source>
        <dbReference type="EMBL" id="GFA29952.1"/>
    </source>
</evidence>
<feature type="region of interest" description="Disordered" evidence="1">
    <location>
        <begin position="225"/>
        <end position="265"/>
    </location>
</feature>
<proteinExistence type="predicted"/>
<dbReference type="AlphaFoldDB" id="A0A699JGE8"/>
<gene>
    <name evidence="2" type="ORF">Tci_601924</name>
</gene>
<reference evidence="2" key="1">
    <citation type="journal article" date="2019" name="Sci. Rep.">
        <title>Draft genome of Tanacetum cinerariifolium, the natural source of mosquito coil.</title>
        <authorList>
            <person name="Yamashiro T."/>
            <person name="Shiraishi A."/>
            <person name="Satake H."/>
            <person name="Nakayama K."/>
        </authorList>
    </citation>
    <scope>NUCLEOTIDE SEQUENCE</scope>
</reference>
<feature type="region of interest" description="Disordered" evidence="1">
    <location>
        <begin position="278"/>
        <end position="313"/>
    </location>
</feature>
<evidence type="ECO:0008006" key="3">
    <source>
        <dbReference type="Google" id="ProtNLM"/>
    </source>
</evidence>
<protein>
    <recommendedName>
        <fullName evidence="3">Histone deacetylase 14</fullName>
    </recommendedName>
</protein>
<dbReference type="EMBL" id="BKCJ010400591">
    <property type="protein sequence ID" value="GFA29952.1"/>
    <property type="molecule type" value="Genomic_DNA"/>
</dbReference>
<sequence length="313" mass="35709">MADEIVPALAPTRFDDQILPFAAWVAIGISNFVLDLHKKKKNPIFKFLWIFYRTLTSSGHLLPLPRDALEITLVDQAYQFVSPPSGDAIMDFVNHLGYTKIIHFVSRMAEFIQAIQTFLTDKANLGIPTKKSRKDKPHVILYYRFTKIIICHLGRIHNIHQRSASLFHLTEEDFRLGNLKFVPKGEINKVFGMPILDELISNNIRNAPYYNAYLEMVAKHDQKVAAEKEGKKKTASIAKPPKLKPAKEKSTKTTLPQPTGKDKVVKVRKAKSPFQLVDEEPAHFELEPELEHKGKGEEDDTKRAIQMSLESFH</sequence>
<comment type="caution">
    <text evidence="2">The sequence shown here is derived from an EMBL/GenBank/DDBJ whole genome shotgun (WGS) entry which is preliminary data.</text>
</comment>